<gene>
    <name evidence="1" type="ORF">JCM16774_0184</name>
</gene>
<dbReference type="OrthoDB" id="9804940at2"/>
<dbReference type="Gene3D" id="3.90.1470.20">
    <property type="match status" value="1"/>
</dbReference>
<name>A0A510J7W1_9FUSO</name>
<dbReference type="Gene3D" id="3.40.50.1000">
    <property type="entry name" value="HAD superfamily/HAD-like"/>
    <property type="match status" value="1"/>
</dbReference>
<dbReference type="AlphaFoldDB" id="A0A510J7W1"/>
<dbReference type="GO" id="GO:0016787">
    <property type="term" value="F:hydrolase activity"/>
    <property type="evidence" value="ECO:0007669"/>
    <property type="project" value="UniProtKB-KW"/>
</dbReference>
<reference evidence="1 2" key="1">
    <citation type="submission" date="2019-07" db="EMBL/GenBank/DDBJ databases">
        <title>Complete Genome Sequence of Leptotrichia goodfellowii Strain JCM 16774.</title>
        <authorList>
            <person name="Watanabe S."/>
            <person name="Cui L."/>
        </authorList>
    </citation>
    <scope>NUCLEOTIDE SEQUENCE [LARGE SCALE GENOMIC DNA]</scope>
    <source>
        <strain evidence="1 2">JCM16774</strain>
    </source>
</reference>
<dbReference type="InterPro" id="IPR036412">
    <property type="entry name" value="HAD-like_sf"/>
</dbReference>
<dbReference type="Proteomes" id="UP000321606">
    <property type="component" value="Chromosome"/>
</dbReference>
<dbReference type="NCBIfam" id="TIGR01488">
    <property type="entry name" value="HAD-SF-IB"/>
    <property type="match status" value="1"/>
</dbReference>
<dbReference type="PANTHER" id="PTHR28181:SF2">
    <property type="entry name" value="PHOSPHORIC MONOESTER HYDROLASE"/>
    <property type="match status" value="1"/>
</dbReference>
<organism evidence="1 2">
    <name type="scientific">Pseudoleptotrichia goodfellowii</name>
    <dbReference type="NCBI Taxonomy" id="157692"/>
    <lineage>
        <taxon>Bacteria</taxon>
        <taxon>Fusobacteriati</taxon>
        <taxon>Fusobacteriota</taxon>
        <taxon>Fusobacteriia</taxon>
        <taxon>Fusobacteriales</taxon>
        <taxon>Leptotrichiaceae</taxon>
        <taxon>Pseudoleptotrichia</taxon>
    </lineage>
</organism>
<sequence length="223" mass="26165">MEIEKKKLIFLIDFDITISKKDSTDMLLETHNPKYKIKLREQYKNKEISMREFVIFGLESLNITKEEYIKTLQDKVDIDVSFLDFIKSGVEFRIVSAGTRLNIQGTLLKYNVVLENEKIISNDINFEGKKITITNPFLDKEMYYGVDKKEAVENFKRQGYKVIFVGDGPSDYRAIETADFSFIRKNTRAIDFCKENNIKFKEFDNFNEILSYYNGKEVSKNAD</sequence>
<dbReference type="Pfam" id="PF12710">
    <property type="entry name" value="HAD"/>
    <property type="match status" value="1"/>
</dbReference>
<dbReference type="RefSeq" id="WP_006807700.1">
    <property type="nucleotide sequence ID" value="NZ_AP019822.1"/>
</dbReference>
<dbReference type="SUPFAM" id="SSF56784">
    <property type="entry name" value="HAD-like"/>
    <property type="match status" value="1"/>
</dbReference>
<proteinExistence type="predicted"/>
<dbReference type="InterPro" id="IPR050849">
    <property type="entry name" value="HAD-like_hydrolase_phosphatase"/>
</dbReference>
<dbReference type="EMBL" id="AP019822">
    <property type="protein sequence ID" value="BBM35277.1"/>
    <property type="molecule type" value="Genomic_DNA"/>
</dbReference>
<dbReference type="InterPro" id="IPR023214">
    <property type="entry name" value="HAD_sf"/>
</dbReference>
<protein>
    <submittedName>
        <fullName evidence="1">HAD-superfamily hydrolase</fullName>
    </submittedName>
</protein>
<evidence type="ECO:0000313" key="2">
    <source>
        <dbReference type="Proteomes" id="UP000321606"/>
    </source>
</evidence>
<dbReference type="KEGG" id="lgo:JCM16774_0184"/>
<keyword evidence="1" id="KW-0378">Hydrolase</keyword>
<accession>A0A510J7W1</accession>
<dbReference type="PANTHER" id="PTHR28181">
    <property type="entry name" value="UPF0655 PROTEIN YCR015C"/>
    <property type="match status" value="1"/>
</dbReference>
<evidence type="ECO:0000313" key="1">
    <source>
        <dbReference type="EMBL" id="BBM35277.1"/>
    </source>
</evidence>
<dbReference type="STRING" id="714315.GCA_000516535_00198"/>